<keyword evidence="2 4" id="KW-0963">Cytoplasm</keyword>
<dbReference type="Proteomes" id="UP000275331">
    <property type="component" value="Unassembled WGS sequence"/>
</dbReference>
<dbReference type="GO" id="GO:0005737">
    <property type="term" value="C:cytoplasm"/>
    <property type="evidence" value="ECO:0007669"/>
    <property type="project" value="UniProtKB-SubCell"/>
</dbReference>
<comment type="similarity">
    <text evidence="4">Belongs to the CitD family.</text>
</comment>
<keyword evidence="3 4" id="KW-0597">Phosphoprotein</keyword>
<dbReference type="EMBL" id="RHXB01000007">
    <property type="protein sequence ID" value="RSE25681.1"/>
    <property type="molecule type" value="Genomic_DNA"/>
</dbReference>
<evidence type="ECO:0000313" key="6">
    <source>
        <dbReference type="EMBL" id="RSE25681.1"/>
    </source>
</evidence>
<evidence type="ECO:0000256" key="1">
    <source>
        <dbReference type="ARBA" id="ARBA00004496"/>
    </source>
</evidence>
<comment type="caution">
    <text evidence="6">The sequence shown here is derived from an EMBL/GenBank/DDBJ whole genome shotgun (WGS) entry which is preliminary data.</text>
</comment>
<gene>
    <name evidence="4 6" type="primary">citD</name>
    <name evidence="6" type="ORF">EGT71_12180</name>
</gene>
<dbReference type="InterPro" id="IPR006495">
    <property type="entry name" value="CitD"/>
</dbReference>
<dbReference type="NCBIfam" id="TIGR01608">
    <property type="entry name" value="citD"/>
    <property type="match status" value="1"/>
</dbReference>
<comment type="subunit">
    <text evidence="4">Oligomer with a subunit composition of (alpha,beta,gamma)6.</text>
</comment>
<dbReference type="GO" id="GO:0016829">
    <property type="term" value="F:lyase activity"/>
    <property type="evidence" value="ECO:0007669"/>
    <property type="project" value="UniProtKB-KW"/>
</dbReference>
<comment type="function">
    <text evidence="4">Covalent carrier of the coenzyme of citrate lyase.</text>
</comment>
<organism evidence="6 7">
    <name type="scientific">Atlantibacter subterraneus</name>
    <dbReference type="NCBI Taxonomy" id="255519"/>
    <lineage>
        <taxon>Bacteria</taxon>
        <taxon>Pseudomonadati</taxon>
        <taxon>Pseudomonadota</taxon>
        <taxon>Gammaproteobacteria</taxon>
        <taxon>Enterobacterales</taxon>
        <taxon>Enterobacteriaceae</taxon>
        <taxon>Atlantibacter</taxon>
    </lineage>
</organism>
<dbReference type="HAMAP" id="MF_00805">
    <property type="entry name" value="CitD"/>
    <property type="match status" value="1"/>
</dbReference>
<evidence type="ECO:0000256" key="4">
    <source>
        <dbReference type="HAMAP-Rule" id="MF_00805"/>
    </source>
</evidence>
<feature type="modified residue" description="O-(phosphoribosyl dephospho-coenzyme A)serine" evidence="4 5">
    <location>
        <position position="14"/>
    </location>
</feature>
<protein>
    <recommendedName>
        <fullName evidence="4">Citrate lyase acyl carrier protein</fullName>
    </recommendedName>
    <alternativeName>
        <fullName evidence="4">Citrate lyase gamma chain</fullName>
    </alternativeName>
</protein>
<comment type="subcellular location">
    <subcellularLocation>
        <location evidence="1 4">Cytoplasm</location>
    </subcellularLocation>
</comment>
<dbReference type="InterPro" id="IPR023439">
    <property type="entry name" value="Mal_deCO2ase/Cit_lyase_ACP"/>
</dbReference>
<evidence type="ECO:0000256" key="2">
    <source>
        <dbReference type="ARBA" id="ARBA00022490"/>
    </source>
</evidence>
<dbReference type="GeneID" id="84664150"/>
<dbReference type="PIRSF" id="PIRSF002736">
    <property type="entry name" value="Citrt_lyas_gamma"/>
    <property type="match status" value="1"/>
</dbReference>
<dbReference type="NCBIfam" id="NF009726">
    <property type="entry name" value="PRK13253.1"/>
    <property type="match status" value="1"/>
</dbReference>
<accession>A0A427UYS3</accession>
<reference evidence="6 7" key="1">
    <citation type="submission" date="2018-10" db="EMBL/GenBank/DDBJ databases">
        <title>Transmission dynamics of multidrug resistant bacteria on intensive care unit surfaces.</title>
        <authorList>
            <person name="D'Souza A.W."/>
            <person name="Potter R.F."/>
            <person name="Wallace M."/>
            <person name="Shupe A."/>
            <person name="Patel S."/>
            <person name="Sun S."/>
            <person name="Gul D."/>
            <person name="Kwon J.H."/>
            <person name="Andleeb S."/>
            <person name="Burnham C.-A.D."/>
            <person name="Dantas G."/>
        </authorList>
    </citation>
    <scope>NUCLEOTIDE SEQUENCE [LARGE SCALE GENOMIC DNA]</scope>
    <source>
        <strain evidence="6 7">AS_373</strain>
    </source>
</reference>
<keyword evidence="6" id="KW-0456">Lyase</keyword>
<name>A0A427UYS3_9ENTR</name>
<evidence type="ECO:0000313" key="7">
    <source>
        <dbReference type="Proteomes" id="UP000275331"/>
    </source>
</evidence>
<sequence length="98" mass="10843">MKITRPAVAGTLESGDVMARIAPLDSHDIELQINSSVEKQFGVAIRATVLEILTRYQVRGVQVFIDDKGALDCVLRARLETLLARACEMTAMPWETRA</sequence>
<proteinExistence type="inferred from homology"/>
<evidence type="ECO:0000256" key="3">
    <source>
        <dbReference type="ARBA" id="ARBA00022553"/>
    </source>
</evidence>
<dbReference type="AlphaFoldDB" id="A0A427UYS3"/>
<dbReference type="RefSeq" id="WP_125293883.1">
    <property type="nucleotide sequence ID" value="NZ_CP100494.1"/>
</dbReference>
<dbReference type="Pfam" id="PF06857">
    <property type="entry name" value="ACP"/>
    <property type="match status" value="1"/>
</dbReference>
<dbReference type="OrthoDB" id="9798736at2"/>
<evidence type="ECO:0000256" key="5">
    <source>
        <dbReference type="PIRSR" id="PIRSR002736-50"/>
    </source>
</evidence>